<feature type="compositionally biased region" description="Polar residues" evidence="1">
    <location>
        <begin position="374"/>
        <end position="388"/>
    </location>
</feature>
<dbReference type="OrthoDB" id="10676179at2759"/>
<dbReference type="WBParaSite" id="GPUH_0000479201-mRNA-1">
    <property type="protein sequence ID" value="GPUH_0000479201-mRNA-1"/>
    <property type="gene ID" value="GPUH_0000479201"/>
</dbReference>
<keyword evidence="3" id="KW-1185">Reference proteome</keyword>
<dbReference type="Proteomes" id="UP000271098">
    <property type="component" value="Unassembled WGS sequence"/>
</dbReference>
<protein>
    <submittedName>
        <fullName evidence="4">PA14 domain-containing protein</fullName>
    </submittedName>
</protein>
<reference evidence="4" key="1">
    <citation type="submission" date="2016-06" db="UniProtKB">
        <authorList>
            <consortium name="WormBaseParasite"/>
        </authorList>
    </citation>
    <scope>IDENTIFICATION</scope>
</reference>
<feature type="compositionally biased region" description="Basic and acidic residues" evidence="1">
    <location>
        <begin position="299"/>
        <end position="309"/>
    </location>
</feature>
<sequence>MLKKVIPLSELSDDGYCLTVRAIDDHGRSETAVVAINSNGFAKNCRKMDKFDGFLPLVYIAAGTAPLKSASETTTSGSTTDSSDLTNFYTVLWPTADPHAGFSSKDNETDHINESLVRTTSEELEYETTMIESDESPITPASKVNDRESLKLMISQSSFEPSPGSDLGPISGTVSESVSFAEQGSGLVTASVKSLSNGSSFLTKTSLIQFSVASFLTSLDASDTAKLWSSTEAASEKGDSAVGTRTTAADGGDATGAGDFFSKNTSEGISNSDNDSGLVSLSTNRLTHDSSAETNSKQSNEKEGSDSRYHTNAAVPDGVSVTPGSENSISASSPSSSEIAESGSVGISETSTNDNGLLHKIVTGTEVDVDRNSETSGNSDDSKLSATAASPDANSAVIAQNFSKLFETSTGTAYSSHFTVEPADLSPDQWEIFGSTSPTSFIYNISVSNGMYFQIPLESLGTSLLFPENTGILTTEVDTTVEILDTAGSWADGSEYIQSGSPSLAEFTVTSSVLPTFEGTETSEEKGDKGPMLEVIRPDSGGTFLDSGKAENFAAIACHLKNSQPIWSLICDLSKTARIKRITP</sequence>
<proteinExistence type="predicted"/>
<organism evidence="4">
    <name type="scientific">Gongylonema pulchrum</name>
    <dbReference type="NCBI Taxonomy" id="637853"/>
    <lineage>
        <taxon>Eukaryota</taxon>
        <taxon>Metazoa</taxon>
        <taxon>Ecdysozoa</taxon>
        <taxon>Nematoda</taxon>
        <taxon>Chromadorea</taxon>
        <taxon>Rhabditida</taxon>
        <taxon>Spirurina</taxon>
        <taxon>Spiruromorpha</taxon>
        <taxon>Spiruroidea</taxon>
        <taxon>Gongylonematidae</taxon>
        <taxon>Gongylonema</taxon>
    </lineage>
</organism>
<dbReference type="AlphaFoldDB" id="A0A183D7U4"/>
<evidence type="ECO:0000313" key="2">
    <source>
        <dbReference type="EMBL" id="VDK47336.1"/>
    </source>
</evidence>
<evidence type="ECO:0000256" key="1">
    <source>
        <dbReference type="SAM" id="MobiDB-lite"/>
    </source>
</evidence>
<feature type="region of interest" description="Disordered" evidence="1">
    <location>
        <begin position="230"/>
        <end position="390"/>
    </location>
</feature>
<gene>
    <name evidence="2" type="ORF">GPUH_LOCUS4784</name>
</gene>
<feature type="compositionally biased region" description="Polar residues" evidence="1">
    <location>
        <begin position="262"/>
        <end position="285"/>
    </location>
</feature>
<reference evidence="2 3" key="2">
    <citation type="submission" date="2018-11" db="EMBL/GenBank/DDBJ databases">
        <authorList>
            <consortium name="Pathogen Informatics"/>
        </authorList>
    </citation>
    <scope>NUCLEOTIDE SEQUENCE [LARGE SCALE GENOMIC DNA]</scope>
</reference>
<evidence type="ECO:0000313" key="4">
    <source>
        <dbReference type="WBParaSite" id="GPUH_0000479201-mRNA-1"/>
    </source>
</evidence>
<name>A0A183D7U4_9BILA</name>
<evidence type="ECO:0000313" key="3">
    <source>
        <dbReference type="Proteomes" id="UP000271098"/>
    </source>
</evidence>
<accession>A0A183D7U4</accession>
<feature type="compositionally biased region" description="Low complexity" evidence="1">
    <location>
        <begin position="324"/>
        <end position="349"/>
    </location>
</feature>
<dbReference type="EMBL" id="UYRT01009414">
    <property type="protein sequence ID" value="VDK47336.1"/>
    <property type="molecule type" value="Genomic_DNA"/>
</dbReference>
<feature type="compositionally biased region" description="Low complexity" evidence="1">
    <location>
        <begin position="243"/>
        <end position="259"/>
    </location>
</feature>